<sequence length="93" mass="9857">MQLAGVINGTKSLVADLNEILTGLLPPLVGTAFVLFIWLSTKSLVKAFLACIAAGAIWWGISNMDFLRDEVGEDIDRSTTSAAPFSAERGADS</sequence>
<name>A0ABQ1CRJ6_STRDI</name>
<keyword evidence="1" id="KW-1133">Transmembrane helix</keyword>
<gene>
    <name evidence="2" type="ORF">Sdia_35080</name>
</gene>
<dbReference type="GeneID" id="95073530"/>
<protein>
    <submittedName>
        <fullName evidence="2">Uncharacterized protein</fullName>
    </submittedName>
</protein>
<reference evidence="2 3" key="1">
    <citation type="submission" date="2020-02" db="EMBL/GenBank/DDBJ databases">
        <title>Whole genome shotgun sequence of Streptomyces diastaticus subsp. diastaticus NBRC 13412.</title>
        <authorList>
            <person name="Ichikawa N."/>
            <person name="Komaki H."/>
            <person name="Tamura T."/>
        </authorList>
    </citation>
    <scope>NUCLEOTIDE SEQUENCE [LARGE SCALE GENOMIC DNA]</scope>
    <source>
        <strain evidence="2 3">NBRC 13412</strain>
    </source>
</reference>
<evidence type="ECO:0000313" key="2">
    <source>
        <dbReference type="EMBL" id="GFH72740.1"/>
    </source>
</evidence>
<evidence type="ECO:0000313" key="3">
    <source>
        <dbReference type="Proteomes" id="UP000472710"/>
    </source>
</evidence>
<dbReference type="EMBL" id="BLLN01000003">
    <property type="protein sequence ID" value="GFH72740.1"/>
    <property type="molecule type" value="Genomic_DNA"/>
</dbReference>
<keyword evidence="3" id="KW-1185">Reference proteome</keyword>
<feature type="transmembrane region" description="Helical" evidence="1">
    <location>
        <begin position="20"/>
        <end position="39"/>
    </location>
</feature>
<proteinExistence type="predicted"/>
<organism evidence="2 3">
    <name type="scientific">Streptomyces diastaticus subsp. diastaticus</name>
    <dbReference type="NCBI Taxonomy" id="68040"/>
    <lineage>
        <taxon>Bacteria</taxon>
        <taxon>Bacillati</taxon>
        <taxon>Actinomycetota</taxon>
        <taxon>Actinomycetes</taxon>
        <taxon>Kitasatosporales</taxon>
        <taxon>Streptomycetaceae</taxon>
        <taxon>Streptomyces</taxon>
        <taxon>Streptomyces diastaticus group</taxon>
    </lineage>
</organism>
<feature type="transmembrane region" description="Helical" evidence="1">
    <location>
        <begin position="44"/>
        <end position="61"/>
    </location>
</feature>
<dbReference type="Proteomes" id="UP000472710">
    <property type="component" value="Unassembled WGS sequence"/>
</dbReference>
<comment type="caution">
    <text evidence="2">The sequence shown here is derived from an EMBL/GenBank/DDBJ whole genome shotgun (WGS) entry which is preliminary data.</text>
</comment>
<dbReference type="RefSeq" id="WP_100458094.1">
    <property type="nucleotide sequence ID" value="NZ_BLLN01000003.1"/>
</dbReference>
<keyword evidence="1" id="KW-0472">Membrane</keyword>
<keyword evidence="1" id="KW-0812">Transmembrane</keyword>
<accession>A0ABQ1CRJ6</accession>
<evidence type="ECO:0000256" key="1">
    <source>
        <dbReference type="SAM" id="Phobius"/>
    </source>
</evidence>